<accession>A0A8K1CCC2</accession>
<dbReference type="AlphaFoldDB" id="A0A8K1CCC2"/>
<dbReference type="Pfam" id="PF16016">
    <property type="entry name" value="VASt"/>
    <property type="match status" value="1"/>
</dbReference>
<reference evidence="4" key="1">
    <citation type="submission" date="2019-03" db="EMBL/GenBank/DDBJ databases">
        <title>Long read genome sequence of the mycoparasitic Pythium oligandrum ATCC 38472 isolated from sugarbeet rhizosphere.</title>
        <authorList>
            <person name="Gaulin E."/>
        </authorList>
    </citation>
    <scope>NUCLEOTIDE SEQUENCE</scope>
    <source>
        <strain evidence="4">ATCC 38472_TT</strain>
    </source>
</reference>
<dbReference type="Proteomes" id="UP000794436">
    <property type="component" value="Unassembled WGS sequence"/>
</dbReference>
<evidence type="ECO:0000259" key="3">
    <source>
        <dbReference type="Pfam" id="PF16016"/>
    </source>
</evidence>
<sequence length="933" mass="102232">MEATWIASLVTSTALFLALRQLANVSLLPLLFFTLLPTLSALACLQDRRFYATFKRLFQWALACEDPDDEATMASKSTTEALAAAKNELLKELGDHWPVGRGGGGGIAARNDFTTSSDLLVGSATSASGGNKTLYEQVKGQLMDHVFQNQQDSPIYFMDTSSGCFLRVNEQHKLAFTTTPDASCLFHVVKGKTHHWGFYSTLHQRYIGQNFIGKMIVSSRKLNSWEAFRVLEKPEEKSATATGPKTVYLVLCSARFGKGMWLAKNRRRASNPSEVVYLSKNFPNALALAYASDLAAFESVMDTQEKRPSLTPSTTSSASLHPTASASSLTSLGSAPSLSSLASPTNTYGSTFQPPVLAAVERPRVLLPWIEDAGYKKFFELPEKQMTEVISTTIARVTVRDFIELFIDLDARRQCHEKTSLAPMPRSASTPNFGNSVPVSPVAMNPEKRLSEWHLHPHFGFVRKLSYRPPAPGDSTENDTVDGFGRLAAETSSSVASVAIDQYDSCSMNEKTMHKAVMRSKLYTLSIPCGNCFSVETVFEFRDITDRDTVLSNGVTMLSIKCKTGVHFTRPTQFASEIERGVLEGVKNTCDAVLSVVDDIRRAKKAVRLMKSSPNLDASSSMLGSSEASGVTALRDAIPPHTLAVEVIKGMLASIRRFDGRAKTSRSSLVMQMPWLNSLSATPSSKTASKSTTLVKGFFETPAVGFTSVVDEDLGPNIAPSLVFQALFSDECSFFHTPSQTGNMEVDIGAWRLARAPIDGGAHSVQVRKQVFQMPVSGIPGIEVARIEDYQYYALDKSNPERLEFGMKVFAADLPQGDRFSIEILVQIEQTVELSTKLRVSYVVAAPSATNNSSKPSLSPHLAIGAKRGLQDLWQRVARVLVDATHSNNAVHFSRLVHEPHVDEVRHRLQLEGKLPTHDELSSKVIEAIAALY</sequence>
<gene>
    <name evidence="4" type="ORF">Poli38472_004811</name>
</gene>
<evidence type="ECO:0000313" key="5">
    <source>
        <dbReference type="Proteomes" id="UP000794436"/>
    </source>
</evidence>
<feature type="domain" description="VASt" evidence="3">
    <location>
        <begin position="717"/>
        <end position="844"/>
    </location>
</feature>
<evidence type="ECO:0000256" key="1">
    <source>
        <dbReference type="ARBA" id="ARBA00004370"/>
    </source>
</evidence>
<name>A0A8K1CCC2_PYTOL</name>
<comment type="caution">
    <text evidence="4">The sequence shown here is derived from an EMBL/GenBank/DDBJ whole genome shotgun (WGS) entry which is preliminary data.</text>
</comment>
<comment type="subcellular location">
    <subcellularLocation>
        <location evidence="1">Membrane</location>
    </subcellularLocation>
</comment>
<keyword evidence="5" id="KW-1185">Reference proteome</keyword>
<organism evidence="4 5">
    <name type="scientific">Pythium oligandrum</name>
    <name type="common">Mycoparasitic fungus</name>
    <dbReference type="NCBI Taxonomy" id="41045"/>
    <lineage>
        <taxon>Eukaryota</taxon>
        <taxon>Sar</taxon>
        <taxon>Stramenopiles</taxon>
        <taxon>Oomycota</taxon>
        <taxon>Peronosporomycetes</taxon>
        <taxon>Pythiales</taxon>
        <taxon>Pythiaceae</taxon>
        <taxon>Pythium</taxon>
    </lineage>
</organism>
<dbReference type="InterPro" id="IPR008999">
    <property type="entry name" value="Actin-crosslinking"/>
</dbReference>
<dbReference type="EMBL" id="SPLM01000109">
    <property type="protein sequence ID" value="TMW59742.1"/>
    <property type="molecule type" value="Genomic_DNA"/>
</dbReference>
<dbReference type="GO" id="GO:0016020">
    <property type="term" value="C:membrane"/>
    <property type="evidence" value="ECO:0007669"/>
    <property type="project" value="UniProtKB-SubCell"/>
</dbReference>
<keyword evidence="2" id="KW-0472">Membrane</keyword>
<protein>
    <recommendedName>
        <fullName evidence="3">VASt domain-containing protein</fullName>
    </recommendedName>
</protein>
<dbReference type="OrthoDB" id="123915at2759"/>
<evidence type="ECO:0000256" key="2">
    <source>
        <dbReference type="ARBA" id="ARBA00023136"/>
    </source>
</evidence>
<dbReference type="SUPFAM" id="SSF50405">
    <property type="entry name" value="Actin-crosslinking proteins"/>
    <property type="match status" value="1"/>
</dbReference>
<proteinExistence type="predicted"/>
<evidence type="ECO:0000313" key="4">
    <source>
        <dbReference type="EMBL" id="TMW59742.1"/>
    </source>
</evidence>
<dbReference type="InterPro" id="IPR031968">
    <property type="entry name" value="VASt"/>
</dbReference>